<evidence type="ECO:0000313" key="1">
    <source>
        <dbReference type="EMBL" id="MPN32887.1"/>
    </source>
</evidence>
<dbReference type="EMBL" id="VSSQ01085138">
    <property type="protein sequence ID" value="MPN32887.1"/>
    <property type="molecule type" value="Genomic_DNA"/>
</dbReference>
<protein>
    <recommendedName>
        <fullName evidence="2">GHMP kinase C-terminal domain-containing protein</fullName>
    </recommendedName>
</protein>
<gene>
    <name evidence="1" type="ORF">SDC9_180370</name>
</gene>
<organism evidence="1">
    <name type="scientific">bioreactor metagenome</name>
    <dbReference type="NCBI Taxonomy" id="1076179"/>
    <lineage>
        <taxon>unclassified sequences</taxon>
        <taxon>metagenomes</taxon>
        <taxon>ecological metagenomes</taxon>
    </lineage>
</organism>
<proteinExistence type="predicted"/>
<evidence type="ECO:0008006" key="2">
    <source>
        <dbReference type="Google" id="ProtNLM"/>
    </source>
</evidence>
<sequence length="154" mass="17307">MLLVLDWGGTLDTQRFNARADLLEHYRRHEALIKKALAIFYEGIDRSDLEKMAYAGTISAQCNQEINPKPYMQEILRLVRSLGGLGMITAHSGTLLAGVFASELSPYQQEAILENIRDQFNPVQIEWMKTCNGGIQSTAVQTVKETPENFEVCT</sequence>
<accession>A0A645H1I4</accession>
<comment type="caution">
    <text evidence="1">The sequence shown here is derived from an EMBL/GenBank/DDBJ whole genome shotgun (WGS) entry which is preliminary data.</text>
</comment>
<reference evidence="1" key="1">
    <citation type="submission" date="2019-08" db="EMBL/GenBank/DDBJ databases">
        <authorList>
            <person name="Kucharzyk K."/>
            <person name="Murdoch R.W."/>
            <person name="Higgins S."/>
            <person name="Loffler F."/>
        </authorList>
    </citation>
    <scope>NUCLEOTIDE SEQUENCE</scope>
</reference>
<name>A0A645H1I4_9ZZZZ</name>
<dbReference type="AlphaFoldDB" id="A0A645H1I4"/>